<comment type="subunit">
    <text evidence="6">Homodimer.</text>
</comment>
<keyword evidence="3 6" id="KW-0808">Transferase</keyword>
<name>A0A1W6N1V6_9HYPH</name>
<dbReference type="Gene3D" id="3.40.1280.10">
    <property type="match status" value="1"/>
</dbReference>
<dbReference type="InterPro" id="IPR029028">
    <property type="entry name" value="Alpha/beta_knot_MTases"/>
</dbReference>
<dbReference type="STRING" id="655015.B1812_17105"/>
<evidence type="ECO:0000256" key="7">
    <source>
        <dbReference type="PIRSR" id="PIRSR029256-1"/>
    </source>
</evidence>
<feature type="binding site" evidence="6 7">
    <location>
        <position position="142"/>
    </location>
    <ligand>
        <name>S-adenosyl-L-methionine</name>
        <dbReference type="ChEBI" id="CHEBI:59789"/>
    </ligand>
</feature>
<evidence type="ECO:0000256" key="6">
    <source>
        <dbReference type="HAMAP-Rule" id="MF_01885"/>
    </source>
</evidence>
<feature type="binding site" evidence="6 7">
    <location>
        <position position="114"/>
    </location>
    <ligand>
        <name>S-adenosyl-L-methionine</name>
        <dbReference type="ChEBI" id="CHEBI:59789"/>
    </ligand>
</feature>
<dbReference type="GO" id="GO:0003723">
    <property type="term" value="F:RNA binding"/>
    <property type="evidence" value="ECO:0007669"/>
    <property type="project" value="InterPro"/>
</dbReference>
<feature type="binding site" evidence="6 7">
    <location>
        <position position="92"/>
    </location>
    <ligand>
        <name>S-adenosyl-L-methionine</name>
        <dbReference type="ChEBI" id="CHEBI:59789"/>
    </ligand>
</feature>
<dbReference type="EMBL" id="CP019948">
    <property type="protein sequence ID" value="ARN83741.1"/>
    <property type="molecule type" value="Genomic_DNA"/>
</dbReference>
<dbReference type="HAMAP" id="MF_01885">
    <property type="entry name" value="tRNA_methyltr_TrmL"/>
    <property type="match status" value="1"/>
</dbReference>
<dbReference type="OrthoDB" id="9789043at2"/>
<dbReference type="InterPro" id="IPR016914">
    <property type="entry name" value="TrmL"/>
</dbReference>
<evidence type="ECO:0000313" key="10">
    <source>
        <dbReference type="Proteomes" id="UP000193978"/>
    </source>
</evidence>
<evidence type="ECO:0000256" key="2">
    <source>
        <dbReference type="ARBA" id="ARBA00022603"/>
    </source>
</evidence>
<dbReference type="Proteomes" id="UP000193978">
    <property type="component" value="Chromosome"/>
</dbReference>
<dbReference type="GO" id="GO:0005737">
    <property type="term" value="C:cytoplasm"/>
    <property type="evidence" value="ECO:0007669"/>
    <property type="project" value="UniProtKB-SubCell"/>
</dbReference>
<dbReference type="KEGG" id="mbry:B1812_17105"/>
<comment type="function">
    <text evidence="6">Methylates the ribose at the nucleotide 34 wobble position in the two leucyl isoacceptors tRNA(Leu)(CmAA) and tRNA(Leu)(cmnm5UmAA). Catalyzes the methyl transfer from S-adenosyl-L-methionine to the 2'-OH of the wobble nucleotide.</text>
</comment>
<dbReference type="Pfam" id="PF00588">
    <property type="entry name" value="SpoU_methylase"/>
    <property type="match status" value="1"/>
</dbReference>
<dbReference type="PIRSF" id="PIRSF029256">
    <property type="entry name" value="SpoU_TrmH_prd"/>
    <property type="match status" value="1"/>
</dbReference>
<dbReference type="RefSeq" id="WP_085773796.1">
    <property type="nucleotide sequence ID" value="NZ_AP027149.1"/>
</dbReference>
<protein>
    <recommendedName>
        <fullName evidence="6">tRNA (cytidine(34)-2'-O)-methyltransferase</fullName>
        <ecNumber evidence="6">2.1.1.207</ecNumber>
    </recommendedName>
    <alternativeName>
        <fullName evidence="6">tRNA (cytidine/uridine-2'-O-)-methyltransferase TrmL</fullName>
    </alternativeName>
</protein>
<evidence type="ECO:0000259" key="8">
    <source>
        <dbReference type="Pfam" id="PF00588"/>
    </source>
</evidence>
<accession>A0A1W6N1V6</accession>
<keyword evidence="1 6" id="KW-0963">Cytoplasm</keyword>
<evidence type="ECO:0000256" key="1">
    <source>
        <dbReference type="ARBA" id="ARBA00022490"/>
    </source>
</evidence>
<dbReference type="InterPro" id="IPR001537">
    <property type="entry name" value="SpoU_MeTrfase"/>
</dbReference>
<dbReference type="SUPFAM" id="SSF75217">
    <property type="entry name" value="alpha/beta knot"/>
    <property type="match status" value="1"/>
</dbReference>
<gene>
    <name evidence="6" type="primary">trmL</name>
    <name evidence="9" type="ORF">B1812_17105</name>
</gene>
<dbReference type="GO" id="GO:0141102">
    <property type="term" value="F:tRNA (5-carboxymethylaminomethyluridine(34)-2'-O)-methyltransferase activity"/>
    <property type="evidence" value="ECO:0007669"/>
    <property type="project" value="RHEA"/>
</dbReference>
<comment type="catalytic activity">
    <reaction evidence="6">
        <text>cytidine(34) in tRNA + S-adenosyl-L-methionine = 2'-O-methylcytidine(34) in tRNA + S-adenosyl-L-homocysteine + H(+)</text>
        <dbReference type="Rhea" id="RHEA:43084"/>
        <dbReference type="Rhea" id="RHEA-COMP:10331"/>
        <dbReference type="Rhea" id="RHEA-COMP:10332"/>
        <dbReference type="ChEBI" id="CHEBI:15378"/>
        <dbReference type="ChEBI" id="CHEBI:57856"/>
        <dbReference type="ChEBI" id="CHEBI:59789"/>
        <dbReference type="ChEBI" id="CHEBI:74495"/>
        <dbReference type="ChEBI" id="CHEBI:82748"/>
        <dbReference type="EC" id="2.1.1.207"/>
    </reaction>
</comment>
<dbReference type="InterPro" id="IPR029026">
    <property type="entry name" value="tRNA_m1G_MTases_N"/>
</dbReference>
<dbReference type="EC" id="2.1.1.207" evidence="6"/>
<dbReference type="AlphaFoldDB" id="A0A1W6N1V6"/>
<comment type="subcellular location">
    <subcellularLocation>
        <location evidence="6">Cytoplasm</location>
    </subcellularLocation>
</comment>
<reference evidence="9 10" key="1">
    <citation type="submission" date="2017-02" db="EMBL/GenBank/DDBJ databases">
        <authorList>
            <person name="Peterson S.W."/>
        </authorList>
    </citation>
    <scope>NUCLEOTIDE SEQUENCE [LARGE SCALE GENOMIC DNA]</scope>
    <source>
        <strain evidence="9 10">S285</strain>
    </source>
</reference>
<keyword evidence="2 6" id="KW-0489">Methyltransferase</keyword>
<comment type="catalytic activity">
    <reaction evidence="6">
        <text>5-carboxymethylaminomethyluridine(34) in tRNA(Leu) + S-adenosyl-L-methionine = 5-carboxymethylaminomethyl-2'-O-methyluridine(34) in tRNA(Leu) + S-adenosyl-L-homocysteine + H(+)</text>
        <dbReference type="Rhea" id="RHEA:43088"/>
        <dbReference type="Rhea" id="RHEA-COMP:10333"/>
        <dbReference type="Rhea" id="RHEA-COMP:10334"/>
        <dbReference type="ChEBI" id="CHEBI:15378"/>
        <dbReference type="ChEBI" id="CHEBI:57856"/>
        <dbReference type="ChEBI" id="CHEBI:59789"/>
        <dbReference type="ChEBI" id="CHEBI:74508"/>
        <dbReference type="ChEBI" id="CHEBI:74511"/>
        <dbReference type="EC" id="2.1.1.207"/>
    </reaction>
</comment>
<comment type="similarity">
    <text evidence="6">Belongs to the class IV-like SAM-binding methyltransferase superfamily. RNA methyltransferase TrmH family. TrmL subfamily.</text>
</comment>
<keyword evidence="4 6" id="KW-0949">S-adenosyl-L-methionine</keyword>
<dbReference type="GO" id="GO:0141098">
    <property type="term" value="F:tRNA (cytidine(34)-2'-O)-methyltransferase activity"/>
    <property type="evidence" value="ECO:0007669"/>
    <property type="project" value="RHEA"/>
</dbReference>
<proteinExistence type="inferred from homology"/>
<feature type="domain" description="tRNA/rRNA methyltransferase SpoU type" evidence="8">
    <location>
        <begin position="12"/>
        <end position="153"/>
    </location>
</feature>
<organism evidence="9 10">
    <name type="scientific">Methylocystis bryophila</name>
    <dbReference type="NCBI Taxonomy" id="655015"/>
    <lineage>
        <taxon>Bacteria</taxon>
        <taxon>Pseudomonadati</taxon>
        <taxon>Pseudomonadota</taxon>
        <taxon>Alphaproteobacteria</taxon>
        <taxon>Hyphomicrobiales</taxon>
        <taxon>Methylocystaceae</taxon>
        <taxon>Methylocystis</taxon>
    </lineage>
</organism>
<evidence type="ECO:0000256" key="5">
    <source>
        <dbReference type="ARBA" id="ARBA00022694"/>
    </source>
</evidence>
<keyword evidence="5 6" id="KW-0819">tRNA processing</keyword>
<dbReference type="PANTHER" id="PTHR42971">
    <property type="entry name" value="TRNA (CYTIDINE(34)-2'-O)-METHYLTRANSFERASE"/>
    <property type="match status" value="1"/>
</dbReference>
<keyword evidence="10" id="KW-1185">Reference proteome</keyword>
<evidence type="ECO:0000313" key="9">
    <source>
        <dbReference type="EMBL" id="ARN83741.1"/>
    </source>
</evidence>
<sequence>MTSTTPHAEPRLTLALYQPDIAQNAGTLLRMCACLGVEAALIGPAGFAWGDRSLRRAGMDYLDHVRLSRHACFEDFDAWRRAQQPPRRLVLLTTKSPLSYLDARFCDGDVLMVGRESAGVPDEVVARADVAASVGMRPGMRSLNVAIAAAMAIGEALRQLREA</sequence>
<evidence type="ECO:0000256" key="4">
    <source>
        <dbReference type="ARBA" id="ARBA00022691"/>
    </source>
</evidence>
<dbReference type="CDD" id="cd18094">
    <property type="entry name" value="SpoU-like_TrmL"/>
    <property type="match status" value="1"/>
</dbReference>
<feature type="binding site" evidence="6 7">
    <location>
        <position position="134"/>
    </location>
    <ligand>
        <name>S-adenosyl-L-methionine</name>
        <dbReference type="ChEBI" id="CHEBI:59789"/>
    </ligand>
</feature>
<dbReference type="PANTHER" id="PTHR42971:SF1">
    <property type="entry name" value="TRNA (CYTIDINE(34)-2'-O)-METHYLTRANSFERASE"/>
    <property type="match status" value="1"/>
</dbReference>
<evidence type="ECO:0000256" key="3">
    <source>
        <dbReference type="ARBA" id="ARBA00022679"/>
    </source>
</evidence>
<dbReference type="GO" id="GO:0002130">
    <property type="term" value="P:wobble position ribose methylation"/>
    <property type="evidence" value="ECO:0007669"/>
    <property type="project" value="TreeGrafter"/>
</dbReference>